<proteinExistence type="inferred from homology"/>
<dbReference type="KEGG" id="rru:Rru_A0193"/>
<dbReference type="GO" id="GO:0005886">
    <property type="term" value="C:plasma membrane"/>
    <property type="evidence" value="ECO:0007669"/>
    <property type="project" value="UniProtKB-SubCell"/>
</dbReference>
<protein>
    <recommendedName>
        <fullName evidence="11">Nodulation protein E</fullName>
    </recommendedName>
    <alternativeName>
        <fullName evidence="12">Host-specificity of nodulation protein B</fullName>
    </alternativeName>
</protein>
<dbReference type="eggNOG" id="COG0304">
    <property type="taxonomic scope" value="Bacteria"/>
</dbReference>
<evidence type="ECO:0000256" key="2">
    <source>
        <dbReference type="ARBA" id="ARBA00008467"/>
    </source>
</evidence>
<dbReference type="SUPFAM" id="SSF53901">
    <property type="entry name" value="Thiolase-like"/>
    <property type="match status" value="2"/>
</dbReference>
<keyword evidence="6 13" id="KW-0808">Transferase</keyword>
<evidence type="ECO:0000256" key="8">
    <source>
        <dbReference type="ARBA" id="ARBA00022989"/>
    </source>
</evidence>
<dbReference type="InterPro" id="IPR014030">
    <property type="entry name" value="Ketoacyl_synth_N"/>
</dbReference>
<accession>Q2RXZ7</accession>
<dbReference type="GO" id="GO:0006633">
    <property type="term" value="P:fatty acid biosynthetic process"/>
    <property type="evidence" value="ECO:0007669"/>
    <property type="project" value="TreeGrafter"/>
</dbReference>
<dbReference type="InterPro" id="IPR014031">
    <property type="entry name" value="Ketoacyl_synth_C"/>
</dbReference>
<evidence type="ECO:0000256" key="9">
    <source>
        <dbReference type="ARBA" id="ARBA00023136"/>
    </source>
</evidence>
<dbReference type="CDD" id="cd00834">
    <property type="entry name" value="KAS_I_II"/>
    <property type="match status" value="1"/>
</dbReference>
<reference evidence="15 16" key="1">
    <citation type="journal article" date="2011" name="Stand. Genomic Sci.">
        <title>Complete genome sequence of Rhodospirillum rubrum type strain (S1).</title>
        <authorList>
            <person name="Munk A.C."/>
            <person name="Copeland A."/>
            <person name="Lucas S."/>
            <person name="Lapidus A."/>
            <person name="Del Rio T.G."/>
            <person name="Barry K."/>
            <person name="Detter J.C."/>
            <person name="Hammon N."/>
            <person name="Israni S."/>
            <person name="Pitluck S."/>
            <person name="Brettin T."/>
            <person name="Bruce D."/>
            <person name="Han C."/>
            <person name="Tapia R."/>
            <person name="Gilna P."/>
            <person name="Schmutz J."/>
            <person name="Larimer F."/>
            <person name="Land M."/>
            <person name="Kyrpides N.C."/>
            <person name="Mavromatis K."/>
            <person name="Richardson P."/>
            <person name="Rohde M."/>
            <person name="Goker M."/>
            <person name="Klenk H.P."/>
            <person name="Zhang Y."/>
            <person name="Roberts G.P."/>
            <person name="Reslewic S."/>
            <person name="Schwartz D.C."/>
        </authorList>
    </citation>
    <scope>NUCLEOTIDE SEQUENCE [LARGE SCALE GENOMIC DNA]</scope>
    <source>
        <strain evidence="16">ATCC 11170 / ATH 1.1.1 / DSM 467 / LMG 4362 / NCIMB 8255 / S1</strain>
    </source>
</reference>
<keyword evidence="16" id="KW-1185">Reference proteome</keyword>
<comment type="similarity">
    <text evidence="2 13">Belongs to the thiolase-like superfamily. Beta-ketoacyl-ACP synthases family.</text>
</comment>
<keyword evidence="7" id="KW-0812">Transmembrane</keyword>
<evidence type="ECO:0000256" key="12">
    <source>
        <dbReference type="ARBA" id="ARBA00041756"/>
    </source>
</evidence>
<comment type="function">
    <text evidence="10">Proposed to synthesize NOD factor fatty acyl chain. Involved in the synthesis of a highly unsaturated fatty acid moiety, which forms part of a lipo-oligosaccharide that is responsible for host specificity.</text>
</comment>
<dbReference type="AlphaFoldDB" id="Q2RXZ7"/>
<dbReference type="InterPro" id="IPR000794">
    <property type="entry name" value="Beta-ketoacyl_synthase"/>
</dbReference>
<evidence type="ECO:0000256" key="1">
    <source>
        <dbReference type="ARBA" id="ARBA00004533"/>
    </source>
</evidence>
<dbReference type="HOGENOM" id="CLU_000022_69_2_5"/>
<sequence length="407" mass="41996">MRTVAITGLGIVAATGVGVPSFWADVCAGEPRFSPLPPFAQGTLGFGLGAQALAFDPERFFGRRQQGHLDRFAQLALVAAREAVADSGLDWSEDLRARSAVVTGSAIGGELTQDEAFLRIYGHGGQQVNPVTIPRVMPSAGAVAISMEFGLTGPVLTHSTACSSASHAIGQAFMMVRSGMVDIAIAGGSEAPFAFGYLKAWEAMQVVSPEACRPFSLGRKGMSLGEAGAMLVLEPLERAQARGARIYAELAGFGMSSDASHLTRPHEAGPARAIRAALDDAGLSPGEIGHINAHGTGTVMNDTVEARAIREVFGETIPMLTSTKAVHGHTLGAAGAVEAIATVLAVSDAMVPPTAGFTAFDPECGLAPVSGAASPPRHRAALSHSFAFGGLNAVLAFRPTDSAENRR</sequence>
<keyword evidence="4" id="KW-1003">Cell membrane</keyword>
<dbReference type="Pfam" id="PF00109">
    <property type="entry name" value="ketoacyl-synt"/>
    <property type="match status" value="1"/>
</dbReference>
<evidence type="ECO:0000256" key="13">
    <source>
        <dbReference type="RuleBase" id="RU003694"/>
    </source>
</evidence>
<dbReference type="InterPro" id="IPR016039">
    <property type="entry name" value="Thiolase-like"/>
</dbReference>
<keyword evidence="3" id="KW-0536">Nodulation</keyword>
<evidence type="ECO:0000256" key="10">
    <source>
        <dbReference type="ARBA" id="ARBA00037576"/>
    </source>
</evidence>
<dbReference type="PANTHER" id="PTHR11712:SF352">
    <property type="entry name" value="3-OXOACYL-[ACYL-CARRIER-PROTEIN] SYNTHASE"/>
    <property type="match status" value="1"/>
</dbReference>
<dbReference type="PANTHER" id="PTHR11712">
    <property type="entry name" value="POLYKETIDE SYNTHASE-RELATED"/>
    <property type="match status" value="1"/>
</dbReference>
<keyword evidence="5" id="KW-0997">Cell inner membrane</keyword>
<dbReference type="PROSITE" id="PS52004">
    <property type="entry name" value="KS3_2"/>
    <property type="match status" value="1"/>
</dbReference>
<keyword evidence="15" id="KW-0012">Acyltransferase</keyword>
<dbReference type="Pfam" id="PF02801">
    <property type="entry name" value="Ketoacyl-synt_C"/>
    <property type="match status" value="1"/>
</dbReference>
<evidence type="ECO:0000256" key="5">
    <source>
        <dbReference type="ARBA" id="ARBA00022519"/>
    </source>
</evidence>
<evidence type="ECO:0000313" key="15">
    <source>
        <dbReference type="EMBL" id="ABC20998.1"/>
    </source>
</evidence>
<gene>
    <name evidence="15" type="ordered locus">Rru_A0193</name>
</gene>
<dbReference type="PhylomeDB" id="Q2RXZ7"/>
<name>Q2RXZ7_RHORT</name>
<keyword evidence="9" id="KW-0472">Membrane</keyword>
<evidence type="ECO:0000256" key="4">
    <source>
        <dbReference type="ARBA" id="ARBA00022475"/>
    </source>
</evidence>
<evidence type="ECO:0000256" key="11">
    <source>
        <dbReference type="ARBA" id="ARBA00039445"/>
    </source>
</evidence>
<organism evidence="15 16">
    <name type="scientific">Rhodospirillum rubrum (strain ATCC 11170 / ATH 1.1.1 / DSM 467 / LMG 4362 / NCIMB 8255 / S1)</name>
    <dbReference type="NCBI Taxonomy" id="269796"/>
    <lineage>
        <taxon>Bacteria</taxon>
        <taxon>Pseudomonadati</taxon>
        <taxon>Pseudomonadota</taxon>
        <taxon>Alphaproteobacteria</taxon>
        <taxon>Rhodospirillales</taxon>
        <taxon>Rhodospirillaceae</taxon>
        <taxon>Rhodospirillum</taxon>
    </lineage>
</organism>
<dbReference type="SMART" id="SM00825">
    <property type="entry name" value="PKS_KS"/>
    <property type="match status" value="1"/>
</dbReference>
<dbReference type="PATRIC" id="fig|269796.9.peg.246"/>
<dbReference type="EnsemblBacteria" id="ABC20998">
    <property type="protein sequence ID" value="ABC20998"/>
    <property type="gene ID" value="Rru_A0193"/>
</dbReference>
<evidence type="ECO:0000256" key="3">
    <source>
        <dbReference type="ARBA" id="ARBA00022458"/>
    </source>
</evidence>
<dbReference type="GO" id="GO:0004315">
    <property type="term" value="F:3-oxoacyl-[acyl-carrier-protein] synthase activity"/>
    <property type="evidence" value="ECO:0007669"/>
    <property type="project" value="TreeGrafter"/>
</dbReference>
<evidence type="ECO:0000313" key="16">
    <source>
        <dbReference type="Proteomes" id="UP000001929"/>
    </source>
</evidence>
<evidence type="ECO:0000259" key="14">
    <source>
        <dbReference type="PROSITE" id="PS52004"/>
    </source>
</evidence>
<evidence type="ECO:0000256" key="6">
    <source>
        <dbReference type="ARBA" id="ARBA00022679"/>
    </source>
</evidence>
<feature type="domain" description="Ketosynthase family 3 (KS3)" evidence="14">
    <location>
        <begin position="1"/>
        <end position="399"/>
    </location>
</feature>
<dbReference type="Proteomes" id="UP000001929">
    <property type="component" value="Chromosome"/>
</dbReference>
<dbReference type="InterPro" id="IPR020841">
    <property type="entry name" value="PKS_Beta-ketoAc_synthase_dom"/>
</dbReference>
<dbReference type="EMBL" id="CP000230">
    <property type="protein sequence ID" value="ABC20998.1"/>
    <property type="molecule type" value="Genomic_DNA"/>
</dbReference>
<dbReference type="Gene3D" id="3.40.47.10">
    <property type="match status" value="2"/>
</dbReference>
<comment type="subcellular location">
    <subcellularLocation>
        <location evidence="1">Cell inner membrane</location>
    </subcellularLocation>
</comment>
<dbReference type="RefSeq" id="WP_011388141.1">
    <property type="nucleotide sequence ID" value="NC_007643.1"/>
</dbReference>
<dbReference type="STRING" id="269796.Rru_A0193"/>
<evidence type="ECO:0000256" key="7">
    <source>
        <dbReference type="ARBA" id="ARBA00022692"/>
    </source>
</evidence>
<keyword evidence="8" id="KW-1133">Transmembrane helix</keyword>